<dbReference type="OrthoDB" id="9813518at2"/>
<organism evidence="2 3">
    <name type="scientific">Uabimicrobium amorphum</name>
    <dbReference type="NCBI Taxonomy" id="2596890"/>
    <lineage>
        <taxon>Bacteria</taxon>
        <taxon>Pseudomonadati</taxon>
        <taxon>Planctomycetota</taxon>
        <taxon>Candidatus Uabimicrobiia</taxon>
        <taxon>Candidatus Uabimicrobiales</taxon>
        <taxon>Candidatus Uabimicrobiaceae</taxon>
        <taxon>Candidatus Uabimicrobium</taxon>
    </lineage>
</organism>
<dbReference type="InterPro" id="IPR016024">
    <property type="entry name" value="ARM-type_fold"/>
</dbReference>
<sequence length="835" mass="95833">MANPKHIQILVESSQQNNCNIQWNMWRKQNPKESIDLSSGNLSYLDLSSANLHGATFDKCYLKGTVFTNCNLNNSFFRGCYAYHATFDHCTMIKTTITDCHFLQVQFRNSNLTHAQLTNSDLRGCHFTQVCCKKLKLDGSFLDKISFFHCSGQIASVENIKCSQCILDDQTVYVKNPKSMQKMLKFPVQQQFLMQFQNIEIPPQSTQTKVEQKSEPQNQHILQVEEPQSIHFPIDQNIQHFPHQQSPVKTLVKTPTPTTKFSKVYVYICCIAIFAGLLGIYFRHYIFLKVLEYRLHHNDPQVRDQAISALKQASRETQSHPQVIKILIARLHENVPEVRKKVLKVLNQINRPALKSLLDVLYKGNDKQRLAALEVIGNMRDQGLPALSIILKLLQHENTAIAIQATKTIQQIGDMAYSSLPILLQNLQKSANPQLQAVTIRTMSRMRLFRLVRPYIIPYLQSEDPQVCGEAALAIASSRYLPPQTIPFLSRRLLEVEDMQLKNRLLFCLGQLAKQMDISAALKNITTCIYDEDPRVALYAAQTLGHAKAFTTIEKLLSDKNSRVRQLSIVSFLGLEEKKSKLLNTFIEVVKKEKERIALLEQLMVFQHLERSLEYEKILLNILDNHKDDKIQEFCLLALGKVAVSHKAVAILAQIFLQNSRQKKTAQAALSAMGEKALPTIHNMWISGNRNTKIEILNILQQLDDIGPLLPLVRPFINDKKYQVRCSALQILVDFNAENLEPIIVRSLQDTSKTMRRLATKLFMVKKMKRSPQIHTAFMKNIRHENNRLRLYTLDALVRSGYYDEELLGELQNDSYHQVRNLVKKIRKQRVLNAD</sequence>
<dbReference type="KEGG" id="uam:UABAM_00082"/>
<dbReference type="RefSeq" id="WP_151966011.1">
    <property type="nucleotide sequence ID" value="NZ_AP019860.1"/>
</dbReference>
<feature type="transmembrane region" description="Helical" evidence="1">
    <location>
        <begin position="264"/>
        <end position="282"/>
    </location>
</feature>
<dbReference type="InterPro" id="IPR011989">
    <property type="entry name" value="ARM-like"/>
</dbReference>
<dbReference type="Gene3D" id="1.25.10.10">
    <property type="entry name" value="Leucine-rich Repeat Variant"/>
    <property type="match status" value="3"/>
</dbReference>
<reference evidence="2 3" key="1">
    <citation type="submission" date="2019-08" db="EMBL/GenBank/DDBJ databases">
        <title>Complete genome sequence of Candidatus Uab amorphum.</title>
        <authorList>
            <person name="Shiratori T."/>
            <person name="Suzuki S."/>
            <person name="Kakizawa Y."/>
            <person name="Ishida K."/>
        </authorList>
    </citation>
    <scope>NUCLEOTIDE SEQUENCE [LARGE SCALE GENOMIC DNA]</scope>
    <source>
        <strain evidence="2 3">SRT547</strain>
    </source>
</reference>
<dbReference type="PANTHER" id="PTHR14136">
    <property type="entry name" value="BTB_POZ DOMAIN-CONTAINING PROTEIN KCTD9"/>
    <property type="match status" value="1"/>
</dbReference>
<proteinExistence type="predicted"/>
<dbReference type="Gene3D" id="2.160.20.80">
    <property type="entry name" value="E3 ubiquitin-protein ligase SopA"/>
    <property type="match status" value="1"/>
</dbReference>
<evidence type="ECO:0008006" key="4">
    <source>
        <dbReference type="Google" id="ProtNLM"/>
    </source>
</evidence>
<evidence type="ECO:0000313" key="3">
    <source>
        <dbReference type="Proteomes" id="UP000326354"/>
    </source>
</evidence>
<dbReference type="Proteomes" id="UP000326354">
    <property type="component" value="Chromosome"/>
</dbReference>
<accession>A0A5S9IH95</accession>
<dbReference type="SUPFAM" id="SSF48371">
    <property type="entry name" value="ARM repeat"/>
    <property type="match status" value="1"/>
</dbReference>
<name>A0A5S9IH95_UABAM</name>
<dbReference type="InterPro" id="IPR051082">
    <property type="entry name" value="Pentapeptide-BTB/POZ_domain"/>
</dbReference>
<dbReference type="Pfam" id="PF13646">
    <property type="entry name" value="HEAT_2"/>
    <property type="match status" value="1"/>
</dbReference>
<dbReference type="EMBL" id="AP019860">
    <property type="protein sequence ID" value="BBM81743.1"/>
    <property type="molecule type" value="Genomic_DNA"/>
</dbReference>
<evidence type="ECO:0000313" key="2">
    <source>
        <dbReference type="EMBL" id="BBM81743.1"/>
    </source>
</evidence>
<evidence type="ECO:0000256" key="1">
    <source>
        <dbReference type="SAM" id="Phobius"/>
    </source>
</evidence>
<gene>
    <name evidence="2" type="ORF">UABAM_00082</name>
</gene>
<dbReference type="InterPro" id="IPR001646">
    <property type="entry name" value="5peptide_repeat"/>
</dbReference>
<dbReference type="AlphaFoldDB" id="A0A5S9IH95"/>
<keyword evidence="1" id="KW-0472">Membrane</keyword>
<protein>
    <recommendedName>
        <fullName evidence="4">Condensin complex subunit 1 C-terminal domain-containing protein</fullName>
    </recommendedName>
</protein>
<dbReference type="Pfam" id="PF13599">
    <property type="entry name" value="Pentapeptide_4"/>
    <property type="match status" value="1"/>
</dbReference>
<keyword evidence="1" id="KW-0812">Transmembrane</keyword>
<dbReference type="PANTHER" id="PTHR14136:SF17">
    <property type="entry name" value="BTB_POZ DOMAIN-CONTAINING PROTEIN KCTD9"/>
    <property type="match status" value="1"/>
</dbReference>
<dbReference type="SUPFAM" id="SSF141571">
    <property type="entry name" value="Pentapeptide repeat-like"/>
    <property type="match status" value="1"/>
</dbReference>
<keyword evidence="1" id="KW-1133">Transmembrane helix</keyword>
<keyword evidence="3" id="KW-1185">Reference proteome</keyword>